<gene>
    <name evidence="2" type="ORF">Psuf_076370</name>
</gene>
<dbReference type="EMBL" id="AP022871">
    <property type="protein sequence ID" value="BCB90324.1"/>
    <property type="molecule type" value="Genomic_DNA"/>
</dbReference>
<evidence type="ECO:0000313" key="2">
    <source>
        <dbReference type="EMBL" id="BCB90324.1"/>
    </source>
</evidence>
<name>A0A6F8YW84_9ACTN</name>
<dbReference type="PANTHER" id="PTHR35446:SF2">
    <property type="entry name" value="CARBOXYMUCONOLACTONE DECARBOXYLASE-LIKE DOMAIN-CONTAINING PROTEIN"/>
    <property type="match status" value="1"/>
</dbReference>
<dbReference type="PANTHER" id="PTHR35446">
    <property type="entry name" value="SI:CH211-175M2.5"/>
    <property type="match status" value="1"/>
</dbReference>
<dbReference type="AlphaFoldDB" id="A0A6F8YW84"/>
<dbReference type="KEGG" id="psuu:Psuf_076370"/>
<dbReference type="SUPFAM" id="SSF69118">
    <property type="entry name" value="AhpD-like"/>
    <property type="match status" value="1"/>
</dbReference>
<dbReference type="InterPro" id="IPR029032">
    <property type="entry name" value="AhpD-like"/>
</dbReference>
<keyword evidence="3" id="KW-1185">Reference proteome</keyword>
<protein>
    <submittedName>
        <fullName evidence="2">Carboxymuconolactone decarboxylase</fullName>
    </submittedName>
</protein>
<accession>A0A6F8YW84</accession>
<evidence type="ECO:0000259" key="1">
    <source>
        <dbReference type="Pfam" id="PF02627"/>
    </source>
</evidence>
<reference evidence="2 3" key="2">
    <citation type="submission" date="2020-03" db="EMBL/GenBank/DDBJ databases">
        <authorList>
            <person name="Ichikawa N."/>
            <person name="Kimura A."/>
            <person name="Kitahashi Y."/>
            <person name="Uohara A."/>
        </authorList>
    </citation>
    <scope>NUCLEOTIDE SEQUENCE [LARGE SCALE GENOMIC DNA]</scope>
    <source>
        <strain evidence="2 3">NBRC 105367</strain>
    </source>
</reference>
<dbReference type="GO" id="GO:0051920">
    <property type="term" value="F:peroxiredoxin activity"/>
    <property type="evidence" value="ECO:0007669"/>
    <property type="project" value="InterPro"/>
</dbReference>
<dbReference type="Proteomes" id="UP000503011">
    <property type="component" value="Chromosome"/>
</dbReference>
<evidence type="ECO:0000313" key="3">
    <source>
        <dbReference type="Proteomes" id="UP000503011"/>
    </source>
</evidence>
<sequence>MCRYPETVAHIDLGIDEKQYPGIIGLRMYRPETAKPLYDLADVLLRAPNSLSRGERELIAAYVSSGNECDFCRDSHSAFAAAQLDGGLPLVRDVCVDPEAADISPKLRALLRIAAAARVDGRHVTADLVAAARAESATDLEIHDTVLIAAAFSMFNRYVDGLATLAPEDPKAYEATAVRIVEHGYTV</sequence>
<reference evidence="2 3" key="1">
    <citation type="submission" date="2020-03" db="EMBL/GenBank/DDBJ databases">
        <title>Whole genome shotgun sequence of Phytohabitans suffuscus NBRC 105367.</title>
        <authorList>
            <person name="Komaki H."/>
            <person name="Tamura T."/>
        </authorList>
    </citation>
    <scope>NUCLEOTIDE SEQUENCE [LARGE SCALE GENOMIC DNA]</scope>
    <source>
        <strain evidence="2 3">NBRC 105367</strain>
    </source>
</reference>
<dbReference type="InterPro" id="IPR003779">
    <property type="entry name" value="CMD-like"/>
</dbReference>
<feature type="domain" description="Carboxymuconolactone decarboxylase-like" evidence="1">
    <location>
        <begin position="31"/>
        <end position="81"/>
    </location>
</feature>
<dbReference type="Pfam" id="PF02627">
    <property type="entry name" value="CMD"/>
    <property type="match status" value="1"/>
</dbReference>
<proteinExistence type="predicted"/>
<dbReference type="Gene3D" id="1.20.1290.10">
    <property type="entry name" value="AhpD-like"/>
    <property type="match status" value="1"/>
</dbReference>
<organism evidence="2 3">
    <name type="scientific">Phytohabitans suffuscus</name>
    <dbReference type="NCBI Taxonomy" id="624315"/>
    <lineage>
        <taxon>Bacteria</taxon>
        <taxon>Bacillati</taxon>
        <taxon>Actinomycetota</taxon>
        <taxon>Actinomycetes</taxon>
        <taxon>Micromonosporales</taxon>
        <taxon>Micromonosporaceae</taxon>
    </lineage>
</organism>